<dbReference type="PANTHER" id="PTHR10333">
    <property type="entry name" value="INHIBITOR OF GROWTH PROTEIN"/>
    <property type="match status" value="1"/>
</dbReference>
<dbReference type="HOGENOM" id="CLU_031900_8_1_1"/>
<evidence type="ECO:0000256" key="7">
    <source>
        <dbReference type="ARBA" id="ARBA00023242"/>
    </source>
</evidence>
<dbReference type="CDD" id="cd15505">
    <property type="entry name" value="PHD_ING"/>
    <property type="match status" value="1"/>
</dbReference>
<dbReference type="STRING" id="685588.A0A067TE20"/>
<dbReference type="SMART" id="SM00249">
    <property type="entry name" value="PHD"/>
    <property type="match status" value="1"/>
</dbReference>
<dbReference type="InterPro" id="IPR013083">
    <property type="entry name" value="Znf_RING/FYVE/PHD"/>
</dbReference>
<keyword evidence="3 9" id="KW-0479">Metal-binding</keyword>
<dbReference type="SUPFAM" id="SSF57903">
    <property type="entry name" value="FYVE/PHD zinc finger"/>
    <property type="match status" value="1"/>
</dbReference>
<feature type="compositionally biased region" description="Polar residues" evidence="12">
    <location>
        <begin position="294"/>
        <end position="304"/>
    </location>
</feature>
<keyword evidence="4 10" id="KW-0863">Zinc-finger</keyword>
<dbReference type="GO" id="GO:0005634">
    <property type="term" value="C:nucleus"/>
    <property type="evidence" value="ECO:0007669"/>
    <property type="project" value="UniProtKB-SubCell"/>
</dbReference>
<dbReference type="PROSITE" id="PS50016">
    <property type="entry name" value="ZF_PHD_2"/>
    <property type="match status" value="1"/>
</dbReference>
<evidence type="ECO:0000256" key="8">
    <source>
        <dbReference type="PIRSR" id="PIRSR628651-50"/>
    </source>
</evidence>
<dbReference type="Gene3D" id="3.30.40.10">
    <property type="entry name" value="Zinc/RING finger domain, C3HC4 (zinc finger)"/>
    <property type="match status" value="1"/>
</dbReference>
<feature type="compositionally biased region" description="Polar residues" evidence="12">
    <location>
        <begin position="101"/>
        <end position="114"/>
    </location>
</feature>
<evidence type="ECO:0000256" key="9">
    <source>
        <dbReference type="PIRSR" id="PIRSR628651-51"/>
    </source>
</evidence>
<dbReference type="Proteomes" id="UP000027222">
    <property type="component" value="Unassembled WGS sequence"/>
</dbReference>
<dbReference type="InterPro" id="IPR024610">
    <property type="entry name" value="ING_N_histone-binding"/>
</dbReference>
<dbReference type="PROSITE" id="PS01359">
    <property type="entry name" value="ZF_PHD_1"/>
    <property type="match status" value="1"/>
</dbReference>
<accession>A0A067TE20</accession>
<feature type="region of interest" description="Disordered" evidence="12">
    <location>
        <begin position="100"/>
        <end position="175"/>
    </location>
</feature>
<dbReference type="InterPro" id="IPR001965">
    <property type="entry name" value="Znf_PHD"/>
</dbReference>
<evidence type="ECO:0000256" key="1">
    <source>
        <dbReference type="ARBA" id="ARBA00004123"/>
    </source>
</evidence>
<dbReference type="InterPro" id="IPR028651">
    <property type="entry name" value="ING_fam"/>
</dbReference>
<feature type="site" description="Histone H3K4me3 binding" evidence="8">
    <location>
        <position position="332"/>
    </location>
</feature>
<feature type="binding site" evidence="9">
    <location>
        <position position="349"/>
    </location>
    <ligand>
        <name>Zn(2+)</name>
        <dbReference type="ChEBI" id="CHEBI:29105"/>
        <label>1</label>
    </ligand>
</feature>
<name>A0A067TE20_GALM3</name>
<feature type="site" description="Histone H3K4me3 binding" evidence="8">
    <location>
        <position position="344"/>
    </location>
</feature>
<evidence type="ECO:0000256" key="4">
    <source>
        <dbReference type="ARBA" id="ARBA00022771"/>
    </source>
</evidence>
<dbReference type="CDD" id="cd16859">
    <property type="entry name" value="ING_ING4_5"/>
    <property type="match status" value="1"/>
</dbReference>
<feature type="domain" description="PHD-type" evidence="13">
    <location>
        <begin position="319"/>
        <end position="368"/>
    </location>
</feature>
<organism evidence="14 15">
    <name type="scientific">Galerina marginata (strain CBS 339.88)</name>
    <dbReference type="NCBI Taxonomy" id="685588"/>
    <lineage>
        <taxon>Eukaryota</taxon>
        <taxon>Fungi</taxon>
        <taxon>Dikarya</taxon>
        <taxon>Basidiomycota</taxon>
        <taxon>Agaricomycotina</taxon>
        <taxon>Agaricomycetes</taxon>
        <taxon>Agaricomycetidae</taxon>
        <taxon>Agaricales</taxon>
        <taxon>Agaricineae</taxon>
        <taxon>Strophariaceae</taxon>
        <taxon>Galerina</taxon>
    </lineage>
</organism>
<comment type="similarity">
    <text evidence="2 11">Belongs to the ING family.</text>
</comment>
<evidence type="ECO:0000256" key="5">
    <source>
        <dbReference type="ARBA" id="ARBA00022833"/>
    </source>
</evidence>
<keyword evidence="15" id="KW-1185">Reference proteome</keyword>
<evidence type="ECO:0000256" key="10">
    <source>
        <dbReference type="PROSITE-ProRule" id="PRU00146"/>
    </source>
</evidence>
<feature type="binding site" evidence="9">
    <location>
        <position position="365"/>
    </location>
    <ligand>
        <name>Zn(2+)</name>
        <dbReference type="ChEBI" id="CHEBI:29105"/>
        <label>2</label>
    </ligand>
</feature>
<dbReference type="InterPro" id="IPR019787">
    <property type="entry name" value="Znf_PHD-finger"/>
</dbReference>
<dbReference type="GO" id="GO:0006325">
    <property type="term" value="P:chromatin organization"/>
    <property type="evidence" value="ECO:0007669"/>
    <property type="project" value="UniProtKB-KW"/>
</dbReference>
<evidence type="ECO:0000313" key="15">
    <source>
        <dbReference type="Proteomes" id="UP000027222"/>
    </source>
</evidence>
<evidence type="ECO:0000256" key="2">
    <source>
        <dbReference type="ARBA" id="ARBA00010210"/>
    </source>
</evidence>
<dbReference type="InterPro" id="IPR059153">
    <property type="entry name" value="NSD_PHD-1st"/>
</dbReference>
<comment type="subcellular location">
    <subcellularLocation>
        <location evidence="1 11">Nucleus</location>
    </subcellularLocation>
</comment>
<dbReference type="SMART" id="SM01408">
    <property type="entry name" value="ING"/>
    <property type="match status" value="1"/>
</dbReference>
<reference evidence="15" key="1">
    <citation type="journal article" date="2014" name="Proc. Natl. Acad. Sci. U.S.A.">
        <title>Extensive sampling of basidiomycete genomes demonstrates inadequacy of the white-rot/brown-rot paradigm for wood decay fungi.</title>
        <authorList>
            <person name="Riley R."/>
            <person name="Salamov A.A."/>
            <person name="Brown D.W."/>
            <person name="Nagy L.G."/>
            <person name="Floudas D."/>
            <person name="Held B.W."/>
            <person name="Levasseur A."/>
            <person name="Lombard V."/>
            <person name="Morin E."/>
            <person name="Otillar R."/>
            <person name="Lindquist E.A."/>
            <person name="Sun H."/>
            <person name="LaButti K.M."/>
            <person name="Schmutz J."/>
            <person name="Jabbour D."/>
            <person name="Luo H."/>
            <person name="Baker S.E."/>
            <person name="Pisabarro A.G."/>
            <person name="Walton J.D."/>
            <person name="Blanchette R.A."/>
            <person name="Henrissat B."/>
            <person name="Martin F."/>
            <person name="Cullen D."/>
            <person name="Hibbett D.S."/>
            <person name="Grigoriev I.V."/>
        </authorList>
    </citation>
    <scope>NUCLEOTIDE SEQUENCE [LARGE SCALE GENOMIC DNA]</scope>
    <source>
        <strain evidence="15">CBS 339.88</strain>
    </source>
</reference>
<dbReference type="Pfam" id="PF12998">
    <property type="entry name" value="ING"/>
    <property type="match status" value="2"/>
</dbReference>
<evidence type="ECO:0000256" key="3">
    <source>
        <dbReference type="ARBA" id="ARBA00022723"/>
    </source>
</evidence>
<dbReference type="GO" id="GO:0008270">
    <property type="term" value="F:zinc ion binding"/>
    <property type="evidence" value="ECO:0007669"/>
    <property type="project" value="UniProtKB-KW"/>
</dbReference>
<dbReference type="InterPro" id="IPR011011">
    <property type="entry name" value="Znf_FYVE_PHD"/>
</dbReference>
<dbReference type="PANTHER" id="PTHR10333:SF42">
    <property type="entry name" value="INHIBITOR OF GROWTH PROTEIN 5"/>
    <property type="match status" value="1"/>
</dbReference>
<dbReference type="InterPro" id="IPR019786">
    <property type="entry name" value="Zinc_finger_PHD-type_CS"/>
</dbReference>
<keyword evidence="6 11" id="KW-0156">Chromatin regulator</keyword>
<proteinExistence type="inferred from homology"/>
<feature type="region of interest" description="Disordered" evidence="12">
    <location>
        <begin position="263"/>
        <end position="304"/>
    </location>
</feature>
<evidence type="ECO:0000256" key="11">
    <source>
        <dbReference type="RuleBase" id="RU361213"/>
    </source>
</evidence>
<comment type="subunit">
    <text evidence="11">Component of an histone acetyltransferase complex. Interacts with H3K4me3 and to a lesser extent with H3K4me2.</text>
</comment>
<dbReference type="AlphaFoldDB" id="A0A067TE20"/>
<feature type="binding site" evidence="9">
    <location>
        <position position="340"/>
    </location>
    <ligand>
        <name>Zn(2+)</name>
        <dbReference type="ChEBI" id="CHEBI:29105"/>
        <label>2</label>
    </ligand>
</feature>
<dbReference type="OrthoDB" id="5411773at2759"/>
<feature type="region of interest" description="Disordered" evidence="12">
    <location>
        <begin position="1"/>
        <end position="20"/>
    </location>
</feature>
<feature type="compositionally biased region" description="Polar residues" evidence="12">
    <location>
        <begin position="127"/>
        <end position="136"/>
    </location>
</feature>
<evidence type="ECO:0000256" key="6">
    <source>
        <dbReference type="ARBA" id="ARBA00022853"/>
    </source>
</evidence>
<comment type="domain">
    <text evidence="11">The PHD-type zinc finger mediates the binding to H3K4me3.</text>
</comment>
<feature type="site" description="Histone H3K4me3 binding" evidence="8">
    <location>
        <position position="336"/>
    </location>
</feature>
<evidence type="ECO:0000259" key="13">
    <source>
        <dbReference type="PROSITE" id="PS50016"/>
    </source>
</evidence>
<keyword evidence="5 9" id="KW-0862">Zinc</keyword>
<evidence type="ECO:0000256" key="12">
    <source>
        <dbReference type="SAM" id="MobiDB-lite"/>
    </source>
</evidence>
<feature type="site" description="Histone H3K4me3 binding" evidence="8">
    <location>
        <position position="321"/>
    </location>
</feature>
<comment type="function">
    <text evidence="11">Component of an histone acetyltransferase complex.</text>
</comment>
<dbReference type="GO" id="GO:0000785">
    <property type="term" value="C:chromatin"/>
    <property type="evidence" value="ECO:0007669"/>
    <property type="project" value="UniProtKB-ARBA"/>
</dbReference>
<feature type="binding site" evidence="9">
    <location>
        <position position="324"/>
    </location>
    <ligand>
        <name>Zn(2+)</name>
        <dbReference type="ChEBI" id="CHEBI:29105"/>
        <label>1</label>
    </ligand>
</feature>
<feature type="compositionally biased region" description="Basic and acidic residues" evidence="12">
    <location>
        <begin position="274"/>
        <end position="284"/>
    </location>
</feature>
<dbReference type="EMBL" id="KL142370">
    <property type="protein sequence ID" value="KDR81396.1"/>
    <property type="molecule type" value="Genomic_DNA"/>
</dbReference>
<sequence length="370" mass="41047">MSPRKRSRRQAFGDEETDTQLILNEDSRALPEKQRVEKEQEVWDAIREAHYEAIEQLPLTLHRQLSLMRQLDEQTTACTAGLLPALQKYIQLRQTMAGISAEQSNTAERQTSKGASAEDEFPPPPSQSHDPTSMNGNFALIIPASKRPRNGISHSPPAVASKSNSTPPENVKPPETTRELLSHVAFMAEELLRASQEKVNLAQANHDSVERHIRLLDQAIKEQEATLSSDQSRSSNGIVIHLPELVVPRWPRNSRSAPAIADISDLLDGGQDSGRAEEAGDSRRGSATKVLRQGTGQDNQAKNSSSLTITLPATQANEELYCYCNRVSFGEMIACDGDPCEREWFHLGCVGLTEIPEGEWYCEDCRIDEL</sequence>
<evidence type="ECO:0000313" key="14">
    <source>
        <dbReference type="EMBL" id="KDR81396.1"/>
    </source>
</evidence>
<dbReference type="Pfam" id="PF23011">
    <property type="entry name" value="PHD-1st_NSD"/>
    <property type="match status" value="1"/>
</dbReference>
<feature type="binding site" evidence="9">
    <location>
        <position position="346"/>
    </location>
    <ligand>
        <name>Zn(2+)</name>
        <dbReference type="ChEBI" id="CHEBI:29105"/>
        <label>1</label>
    </ligand>
</feature>
<protein>
    <recommendedName>
        <fullName evidence="11">Chromatin modification-related protein</fullName>
    </recommendedName>
</protein>
<dbReference type="Gene3D" id="6.10.140.1740">
    <property type="match status" value="1"/>
</dbReference>
<gene>
    <name evidence="14" type="ORF">GALMADRAFT_239266</name>
</gene>
<feature type="binding site" evidence="9">
    <location>
        <position position="322"/>
    </location>
    <ligand>
        <name>Zn(2+)</name>
        <dbReference type="ChEBI" id="CHEBI:29105"/>
        <label>1</label>
    </ligand>
</feature>
<feature type="binding site" evidence="9">
    <location>
        <position position="362"/>
    </location>
    <ligand>
        <name>Zn(2+)</name>
        <dbReference type="ChEBI" id="CHEBI:29105"/>
        <label>2</label>
    </ligand>
</feature>
<dbReference type="GO" id="GO:0006355">
    <property type="term" value="P:regulation of DNA-templated transcription"/>
    <property type="evidence" value="ECO:0007669"/>
    <property type="project" value="TreeGrafter"/>
</dbReference>
<keyword evidence="7 11" id="KW-0539">Nucleus</keyword>
<feature type="binding site" evidence="9">
    <location>
        <position position="335"/>
    </location>
    <ligand>
        <name>Zn(2+)</name>
        <dbReference type="ChEBI" id="CHEBI:29105"/>
        <label>2</label>
    </ligand>
</feature>